<organism evidence="12 14">
    <name type="scientific">Halopseudomonas pelagia</name>
    <dbReference type="NCBI Taxonomy" id="553151"/>
    <lineage>
        <taxon>Bacteria</taxon>
        <taxon>Pseudomonadati</taxon>
        <taxon>Pseudomonadota</taxon>
        <taxon>Gammaproteobacteria</taxon>
        <taxon>Pseudomonadales</taxon>
        <taxon>Pseudomonadaceae</taxon>
        <taxon>Halopseudomonas</taxon>
    </lineage>
</organism>
<comment type="function">
    <text evidence="8">Catalyzes the methylthiolation of an aspartic acid residue of ribosomal protein uS12.</text>
</comment>
<dbReference type="SUPFAM" id="SSF102114">
    <property type="entry name" value="Radical SAM enzymes"/>
    <property type="match status" value="1"/>
</dbReference>
<dbReference type="EC" id="2.8.4.4" evidence="8"/>
<dbReference type="GO" id="GO:0051539">
    <property type="term" value="F:4 iron, 4 sulfur cluster binding"/>
    <property type="evidence" value="ECO:0007669"/>
    <property type="project" value="UniProtKB-UniRule"/>
</dbReference>
<comment type="catalytic activity">
    <reaction evidence="8">
        <text>L-aspartate(89)-[ribosomal protein uS12]-hydrogen + (sulfur carrier)-SH + AH2 + 2 S-adenosyl-L-methionine = 3-methylsulfanyl-L-aspartate(89)-[ribosomal protein uS12]-hydrogen + (sulfur carrier)-H + 5'-deoxyadenosine + L-methionine + A + S-adenosyl-L-homocysteine + 2 H(+)</text>
        <dbReference type="Rhea" id="RHEA:37087"/>
        <dbReference type="Rhea" id="RHEA-COMP:10460"/>
        <dbReference type="Rhea" id="RHEA-COMP:10461"/>
        <dbReference type="Rhea" id="RHEA-COMP:14737"/>
        <dbReference type="Rhea" id="RHEA-COMP:14739"/>
        <dbReference type="ChEBI" id="CHEBI:13193"/>
        <dbReference type="ChEBI" id="CHEBI:15378"/>
        <dbReference type="ChEBI" id="CHEBI:17319"/>
        <dbReference type="ChEBI" id="CHEBI:17499"/>
        <dbReference type="ChEBI" id="CHEBI:29917"/>
        <dbReference type="ChEBI" id="CHEBI:29961"/>
        <dbReference type="ChEBI" id="CHEBI:57844"/>
        <dbReference type="ChEBI" id="CHEBI:57856"/>
        <dbReference type="ChEBI" id="CHEBI:59789"/>
        <dbReference type="ChEBI" id="CHEBI:64428"/>
        <dbReference type="ChEBI" id="CHEBI:73599"/>
        <dbReference type="EC" id="2.8.4.4"/>
    </reaction>
</comment>
<dbReference type="PROSITE" id="PS01278">
    <property type="entry name" value="MTTASE_RADICAL"/>
    <property type="match status" value="1"/>
</dbReference>
<dbReference type="Gene3D" id="3.80.30.20">
    <property type="entry name" value="tm_1862 like domain"/>
    <property type="match status" value="1"/>
</dbReference>
<evidence type="ECO:0000256" key="2">
    <source>
        <dbReference type="ARBA" id="ARBA00022490"/>
    </source>
</evidence>
<evidence type="ECO:0000256" key="3">
    <source>
        <dbReference type="ARBA" id="ARBA00022679"/>
    </source>
</evidence>
<dbReference type="HAMAP" id="MF_01865">
    <property type="entry name" value="MTTase_RimO"/>
    <property type="match status" value="1"/>
</dbReference>
<reference evidence="12 14" key="1">
    <citation type="submission" date="2017-09" db="EMBL/GenBank/DDBJ databases">
        <title>Bacterial and phytoplankton interrelationship in Kongsfjorden, an Arctic fjord.</title>
        <authorList>
            <person name="Sinha R."/>
            <person name="Krishnan K."/>
        </authorList>
    </citation>
    <scope>NUCLEOTIDE SEQUENCE [LARGE SCALE GENOMIC DNA]</scope>
    <source>
        <strain evidence="12 14">58</strain>
    </source>
</reference>
<evidence type="ECO:0000259" key="9">
    <source>
        <dbReference type="PROSITE" id="PS50926"/>
    </source>
</evidence>
<evidence type="ECO:0000313" key="12">
    <source>
        <dbReference type="EMBL" id="PCC99607.1"/>
    </source>
</evidence>
<dbReference type="FunFam" id="3.80.30.20:FF:000001">
    <property type="entry name" value="tRNA-2-methylthio-N(6)-dimethylallyladenosine synthase 2"/>
    <property type="match status" value="1"/>
</dbReference>
<evidence type="ECO:0000256" key="1">
    <source>
        <dbReference type="ARBA" id="ARBA00022485"/>
    </source>
</evidence>
<dbReference type="Pfam" id="PF04055">
    <property type="entry name" value="Radical_SAM"/>
    <property type="match status" value="1"/>
</dbReference>
<dbReference type="GO" id="GO:0035599">
    <property type="term" value="F:aspartic acid methylthiotransferase activity"/>
    <property type="evidence" value="ECO:0007669"/>
    <property type="project" value="TreeGrafter"/>
</dbReference>
<feature type="domain" description="Radical SAM core" evidence="11">
    <location>
        <begin position="138"/>
        <end position="376"/>
    </location>
</feature>
<reference evidence="13 15" key="2">
    <citation type="submission" date="2018-10" db="EMBL/GenBank/DDBJ databases">
        <title>Complete genome sequence of Pseudomonas pelagia strain Kongs-67.</title>
        <authorList>
            <person name="Sinha R.K."/>
            <person name="Krishnan K."/>
        </authorList>
    </citation>
    <scope>NUCLEOTIDE SEQUENCE [LARGE SCALE GENOMIC DNA]</scope>
    <source>
        <strain evidence="13 15">Kongs-67</strain>
    </source>
</reference>
<keyword evidence="4 8" id="KW-0949">S-adenosyl-L-methionine</keyword>
<dbReference type="PANTHER" id="PTHR43837">
    <property type="entry name" value="RIBOSOMAL PROTEIN S12 METHYLTHIOTRANSFERASE RIMO"/>
    <property type="match status" value="1"/>
</dbReference>
<feature type="binding site" evidence="8">
    <location>
        <position position="83"/>
    </location>
    <ligand>
        <name>[4Fe-4S] cluster</name>
        <dbReference type="ChEBI" id="CHEBI:49883"/>
        <label>1</label>
    </ligand>
</feature>
<dbReference type="Proteomes" id="UP000243750">
    <property type="component" value="Unassembled WGS sequence"/>
</dbReference>
<dbReference type="SMART" id="SM00729">
    <property type="entry name" value="Elp3"/>
    <property type="match status" value="1"/>
</dbReference>
<accession>A0AA91U2Z0</accession>
<evidence type="ECO:0000259" key="10">
    <source>
        <dbReference type="PROSITE" id="PS51449"/>
    </source>
</evidence>
<dbReference type="Proteomes" id="UP000344571">
    <property type="component" value="Chromosome"/>
</dbReference>
<dbReference type="GO" id="GO:0005829">
    <property type="term" value="C:cytosol"/>
    <property type="evidence" value="ECO:0007669"/>
    <property type="project" value="TreeGrafter"/>
</dbReference>
<evidence type="ECO:0000313" key="13">
    <source>
        <dbReference type="EMBL" id="QFY57286.1"/>
    </source>
</evidence>
<keyword evidence="3 8" id="KW-0808">Transferase</keyword>
<name>A0AA91U2Z0_9GAMM</name>
<dbReference type="CDD" id="cd01335">
    <property type="entry name" value="Radical_SAM"/>
    <property type="match status" value="1"/>
</dbReference>
<evidence type="ECO:0000256" key="7">
    <source>
        <dbReference type="ARBA" id="ARBA00023014"/>
    </source>
</evidence>
<dbReference type="PROSITE" id="PS51918">
    <property type="entry name" value="RADICAL_SAM"/>
    <property type="match status" value="1"/>
</dbReference>
<dbReference type="EMBL" id="NWMT01000097">
    <property type="protein sequence ID" value="PCC99607.1"/>
    <property type="molecule type" value="Genomic_DNA"/>
</dbReference>
<feature type="domain" description="MTTase N-terminal" evidence="10">
    <location>
        <begin position="9"/>
        <end position="119"/>
    </location>
</feature>
<dbReference type="SFLD" id="SFLDS00029">
    <property type="entry name" value="Radical_SAM"/>
    <property type="match status" value="1"/>
</dbReference>
<dbReference type="Gene3D" id="2.40.50.140">
    <property type="entry name" value="Nucleic acid-binding proteins"/>
    <property type="match status" value="1"/>
</dbReference>
<dbReference type="SFLD" id="SFLDG01082">
    <property type="entry name" value="B12-binding_domain_containing"/>
    <property type="match status" value="1"/>
</dbReference>
<sequence>MSTSASTNPKVGFVSLGCPKALVDSERILTQLRMEGYDVVGSYEDADVVVVNTCGFIDTAKAESLDAIGEAIAANGRVIVTGCMGVDESVIRNVHPSVMAVTGPQQYEQVVNAVHEVVPPRADHNPLIDLVPPQGIKLTPRHYAYLKISEGCNHSCSFCIIPSMRGKLVSRPIGDVLGEAERLAKAGVKELLVISQDTSAYGVDIKYRTGFWNGRPVKSRMTEMCEALSELGIWVRLHYVYPYPHVDELIPLMAQGKILPYLDIPFQHASPKVLKAMKRPAFEDKTLARIKKWREICPELTIRSTFIVGFPGETEEDFQYLLDWLTEAQLDRVGCFKYSAVEGAPANLLADSVPEEIKEERWERFMAHQQVISSARLQQKIGSVIQVVIDEVDEDGPIGRSMADAPEIDGNVYIDTEQDLQPGDMITVRVTDADEYDLWAEQI</sequence>
<dbReference type="PROSITE" id="PS50926">
    <property type="entry name" value="TRAM"/>
    <property type="match status" value="1"/>
</dbReference>
<dbReference type="InterPro" id="IPR002792">
    <property type="entry name" value="TRAM_dom"/>
</dbReference>
<dbReference type="InterPro" id="IPR013848">
    <property type="entry name" value="Methylthiotransferase_N"/>
</dbReference>
<keyword evidence="6 8" id="KW-0408">Iron</keyword>
<dbReference type="GO" id="GO:0006400">
    <property type="term" value="P:tRNA modification"/>
    <property type="evidence" value="ECO:0007669"/>
    <property type="project" value="InterPro"/>
</dbReference>
<dbReference type="EMBL" id="CP033116">
    <property type="protein sequence ID" value="QFY57286.1"/>
    <property type="molecule type" value="Genomic_DNA"/>
</dbReference>
<evidence type="ECO:0000259" key="11">
    <source>
        <dbReference type="PROSITE" id="PS51918"/>
    </source>
</evidence>
<feature type="binding site" evidence="8">
    <location>
        <position position="152"/>
    </location>
    <ligand>
        <name>[4Fe-4S] cluster</name>
        <dbReference type="ChEBI" id="CHEBI:49883"/>
        <label>2</label>
        <note>4Fe-4S-S-AdoMet</note>
    </ligand>
</feature>
<keyword evidence="1 8" id="KW-0004">4Fe-4S</keyword>
<dbReference type="GO" id="GO:0005840">
    <property type="term" value="C:ribosome"/>
    <property type="evidence" value="ECO:0007669"/>
    <property type="project" value="UniProtKB-KW"/>
</dbReference>
<dbReference type="InterPro" id="IPR012340">
    <property type="entry name" value="NA-bd_OB-fold"/>
</dbReference>
<keyword evidence="12" id="KW-0687">Ribonucleoprotein</keyword>
<dbReference type="InterPro" id="IPR020612">
    <property type="entry name" value="Methylthiotransferase_CS"/>
</dbReference>
<dbReference type="InterPro" id="IPR023404">
    <property type="entry name" value="rSAM_horseshoe"/>
</dbReference>
<dbReference type="RefSeq" id="WP_096346397.1">
    <property type="nucleotide sequence ID" value="NZ_CP033116.1"/>
</dbReference>
<proteinExistence type="inferred from homology"/>
<evidence type="ECO:0000313" key="14">
    <source>
        <dbReference type="Proteomes" id="UP000243750"/>
    </source>
</evidence>
<dbReference type="InterPro" id="IPR058240">
    <property type="entry name" value="rSAM_sf"/>
</dbReference>
<dbReference type="GO" id="GO:0103039">
    <property type="term" value="F:protein methylthiotransferase activity"/>
    <property type="evidence" value="ECO:0007669"/>
    <property type="project" value="UniProtKB-EC"/>
</dbReference>
<gene>
    <name evidence="8 13" type="primary">rimO</name>
    <name evidence="12" type="ORF">CO192_09640</name>
    <name evidence="13" type="ORF">EAO82_13475</name>
</gene>
<dbReference type="InterPro" id="IPR005840">
    <property type="entry name" value="Ribosomal_uS12_MeSTrfase_RimO"/>
</dbReference>
<dbReference type="FunFam" id="3.40.50.12160:FF:000002">
    <property type="entry name" value="Ribosomal protein S12 methylthiotransferase RimO"/>
    <property type="match status" value="1"/>
</dbReference>
<evidence type="ECO:0000256" key="6">
    <source>
        <dbReference type="ARBA" id="ARBA00023004"/>
    </source>
</evidence>
<dbReference type="AlphaFoldDB" id="A0AA91U2Z0"/>
<dbReference type="InterPro" id="IPR005839">
    <property type="entry name" value="Methylthiotransferase"/>
</dbReference>
<feature type="binding site" evidence="8">
    <location>
        <position position="156"/>
    </location>
    <ligand>
        <name>[4Fe-4S] cluster</name>
        <dbReference type="ChEBI" id="CHEBI:49883"/>
        <label>2</label>
        <note>4Fe-4S-S-AdoMet</note>
    </ligand>
</feature>
<dbReference type="InterPro" id="IPR007197">
    <property type="entry name" value="rSAM"/>
</dbReference>
<feature type="binding site" evidence="8">
    <location>
        <position position="159"/>
    </location>
    <ligand>
        <name>[4Fe-4S] cluster</name>
        <dbReference type="ChEBI" id="CHEBI:49883"/>
        <label>2</label>
        <note>4Fe-4S-S-AdoMet</note>
    </ligand>
</feature>
<keyword evidence="12" id="KW-0689">Ribosomal protein</keyword>
<evidence type="ECO:0000313" key="15">
    <source>
        <dbReference type="Proteomes" id="UP000344571"/>
    </source>
</evidence>
<dbReference type="InterPro" id="IPR038135">
    <property type="entry name" value="Methylthiotransferase_N_sf"/>
</dbReference>
<keyword evidence="7 8" id="KW-0411">Iron-sulfur</keyword>
<dbReference type="GO" id="GO:0046872">
    <property type="term" value="F:metal ion binding"/>
    <property type="evidence" value="ECO:0007669"/>
    <property type="project" value="UniProtKB-KW"/>
</dbReference>
<comment type="subcellular location">
    <subcellularLocation>
        <location evidence="8">Cytoplasm</location>
    </subcellularLocation>
</comment>
<feature type="binding site" evidence="8">
    <location>
        <position position="18"/>
    </location>
    <ligand>
        <name>[4Fe-4S] cluster</name>
        <dbReference type="ChEBI" id="CHEBI:49883"/>
        <label>1</label>
    </ligand>
</feature>
<protein>
    <recommendedName>
        <fullName evidence="8">Ribosomal protein uS12 methylthiotransferase RimO</fullName>
        <shortName evidence="8">uS12 MTTase</shortName>
        <shortName evidence="8">uS12 methylthiotransferase</shortName>
        <ecNumber evidence="8">2.8.4.4</ecNumber>
    </recommendedName>
    <alternativeName>
        <fullName evidence="8">Ribosomal protein uS12 (aspartate-C(3))-methylthiotransferase</fullName>
    </alternativeName>
    <alternativeName>
        <fullName evidence="8">Ribosome maturation factor RimO</fullName>
    </alternativeName>
</protein>
<feature type="binding site" evidence="8">
    <location>
        <position position="54"/>
    </location>
    <ligand>
        <name>[4Fe-4S] cluster</name>
        <dbReference type="ChEBI" id="CHEBI:49883"/>
        <label>1</label>
    </ligand>
</feature>
<dbReference type="Pfam" id="PF18693">
    <property type="entry name" value="TRAM_2"/>
    <property type="match status" value="1"/>
</dbReference>
<dbReference type="PANTHER" id="PTHR43837:SF1">
    <property type="entry name" value="RIBOSOMAL PROTEIN US12 METHYLTHIOTRANSFERASE RIMO"/>
    <property type="match status" value="1"/>
</dbReference>
<dbReference type="Gene3D" id="3.40.50.12160">
    <property type="entry name" value="Methylthiotransferase, N-terminal domain"/>
    <property type="match status" value="1"/>
</dbReference>
<evidence type="ECO:0000256" key="8">
    <source>
        <dbReference type="HAMAP-Rule" id="MF_01865"/>
    </source>
</evidence>
<dbReference type="SFLD" id="SFLDG01061">
    <property type="entry name" value="methylthiotransferase"/>
    <property type="match status" value="1"/>
</dbReference>
<dbReference type="SFLD" id="SFLDF00274">
    <property type="entry name" value="ribosomal_protein_S12_methylth"/>
    <property type="match status" value="1"/>
</dbReference>
<evidence type="ECO:0000256" key="4">
    <source>
        <dbReference type="ARBA" id="ARBA00022691"/>
    </source>
</evidence>
<dbReference type="FunFam" id="2.40.50.140:FF:000060">
    <property type="entry name" value="Ribosomal protein S12 methylthiotransferase RimO"/>
    <property type="match status" value="1"/>
</dbReference>
<comment type="similarity">
    <text evidence="8">Belongs to the methylthiotransferase family. RimO subfamily.</text>
</comment>
<dbReference type="NCBIfam" id="TIGR01125">
    <property type="entry name" value="30S ribosomal protein S12 methylthiotransferase RimO"/>
    <property type="match status" value="1"/>
</dbReference>
<comment type="cofactor">
    <cofactor evidence="8">
        <name>[4Fe-4S] cluster</name>
        <dbReference type="ChEBI" id="CHEBI:49883"/>
    </cofactor>
    <text evidence="8">Binds 2 [4Fe-4S] clusters. One cluster is coordinated with 3 cysteines and an exchangeable S-adenosyl-L-methionine.</text>
</comment>
<keyword evidence="2 8" id="KW-0963">Cytoplasm</keyword>
<dbReference type="NCBIfam" id="TIGR00089">
    <property type="entry name" value="MiaB/RimO family radical SAM methylthiotransferase"/>
    <property type="match status" value="1"/>
</dbReference>
<dbReference type="PROSITE" id="PS51449">
    <property type="entry name" value="MTTASE_N"/>
    <property type="match status" value="1"/>
</dbReference>
<evidence type="ECO:0000256" key="5">
    <source>
        <dbReference type="ARBA" id="ARBA00022723"/>
    </source>
</evidence>
<dbReference type="Pfam" id="PF00919">
    <property type="entry name" value="UPF0004"/>
    <property type="match status" value="1"/>
</dbReference>
<keyword evidence="5 8" id="KW-0479">Metal-binding</keyword>
<keyword evidence="15" id="KW-1185">Reference proteome</keyword>
<feature type="domain" description="TRAM" evidence="9">
    <location>
        <begin position="378"/>
        <end position="443"/>
    </location>
</feature>
<dbReference type="InterPro" id="IPR006638">
    <property type="entry name" value="Elp3/MiaA/NifB-like_rSAM"/>
</dbReference>